<evidence type="ECO:0000313" key="3">
    <source>
        <dbReference type="RefSeq" id="XP_030512745.1"/>
    </source>
</evidence>
<sequence length="164" mass="18382">MDDCARLSTYEESRRPSSPPTSRNCSATLSSEDPSPIRHVLCVTRDEDIKRFEETEDCFILGFDPFQRFCRLYVSTTEAGGTDAEDLVVVAEKGQLLLMSMNRWPVETSRTRGIFVRNFPLRLHLTKDTVSCATAMYAIQLPPVRTGPVKATVMPRSTTKSGSQ</sequence>
<feature type="compositionally biased region" description="Polar residues" evidence="1">
    <location>
        <begin position="24"/>
        <end position="33"/>
    </location>
</feature>
<keyword evidence="2" id="KW-1185">Reference proteome</keyword>
<name>A0A8B8MQ82_9MYRT</name>
<protein>
    <submittedName>
        <fullName evidence="3">Uncharacterized protein LOC115726822 isoform X2</fullName>
    </submittedName>
</protein>
<accession>A0A8B8MQ82</accession>
<reference evidence="3" key="1">
    <citation type="submission" date="2025-08" db="UniProtKB">
        <authorList>
            <consortium name="RefSeq"/>
        </authorList>
    </citation>
    <scope>IDENTIFICATION</scope>
    <source>
        <tissue evidence="3">Leaf</tissue>
    </source>
</reference>
<feature type="region of interest" description="Disordered" evidence="1">
    <location>
        <begin position="1"/>
        <end position="33"/>
    </location>
</feature>
<dbReference type="Proteomes" id="UP000827889">
    <property type="component" value="Chromosome 7"/>
</dbReference>
<evidence type="ECO:0000313" key="2">
    <source>
        <dbReference type="Proteomes" id="UP000827889"/>
    </source>
</evidence>
<proteinExistence type="predicted"/>
<dbReference type="RefSeq" id="XP_030512745.1">
    <property type="nucleotide sequence ID" value="XM_030656885.1"/>
</dbReference>
<dbReference type="AlphaFoldDB" id="A0A8B8MQ82"/>
<dbReference type="GeneID" id="115726822"/>
<evidence type="ECO:0000256" key="1">
    <source>
        <dbReference type="SAM" id="MobiDB-lite"/>
    </source>
</evidence>
<gene>
    <name evidence="3" type="primary">LOC115726822</name>
</gene>
<organism evidence="2 3">
    <name type="scientific">Rhodamnia argentea</name>
    <dbReference type="NCBI Taxonomy" id="178133"/>
    <lineage>
        <taxon>Eukaryota</taxon>
        <taxon>Viridiplantae</taxon>
        <taxon>Streptophyta</taxon>
        <taxon>Embryophyta</taxon>
        <taxon>Tracheophyta</taxon>
        <taxon>Spermatophyta</taxon>
        <taxon>Magnoliopsida</taxon>
        <taxon>eudicotyledons</taxon>
        <taxon>Gunneridae</taxon>
        <taxon>Pentapetalae</taxon>
        <taxon>rosids</taxon>
        <taxon>malvids</taxon>
        <taxon>Myrtales</taxon>
        <taxon>Myrtaceae</taxon>
        <taxon>Myrtoideae</taxon>
        <taxon>Myrteae</taxon>
        <taxon>Australasian group</taxon>
        <taxon>Rhodamnia</taxon>
    </lineage>
</organism>